<evidence type="ECO:0000256" key="2">
    <source>
        <dbReference type="ARBA" id="ARBA00022475"/>
    </source>
</evidence>
<feature type="transmembrane region" description="Helical" evidence="6">
    <location>
        <begin position="65"/>
        <end position="82"/>
    </location>
</feature>
<dbReference type="PANTHER" id="PTHR39087">
    <property type="entry name" value="UPF0104 MEMBRANE PROTEIN MJ1595"/>
    <property type="match status" value="1"/>
</dbReference>
<evidence type="ECO:0000256" key="1">
    <source>
        <dbReference type="ARBA" id="ARBA00004651"/>
    </source>
</evidence>
<dbReference type="PANTHER" id="PTHR39087:SF2">
    <property type="entry name" value="UPF0104 MEMBRANE PROTEIN MJ1595"/>
    <property type="match status" value="1"/>
</dbReference>
<evidence type="ECO:0000313" key="7">
    <source>
        <dbReference type="EMBL" id="MCM4078607.1"/>
    </source>
</evidence>
<dbReference type="Pfam" id="PF03706">
    <property type="entry name" value="LPG_synthase_TM"/>
    <property type="match status" value="1"/>
</dbReference>
<name>A0ABT0XXU1_9ACTN</name>
<evidence type="ECO:0000256" key="4">
    <source>
        <dbReference type="ARBA" id="ARBA00022989"/>
    </source>
</evidence>
<proteinExistence type="predicted"/>
<feature type="transmembrane region" description="Helical" evidence="6">
    <location>
        <begin position="258"/>
        <end position="284"/>
    </location>
</feature>
<dbReference type="InterPro" id="IPR022791">
    <property type="entry name" value="L-PG_synthase/AglD"/>
</dbReference>
<dbReference type="Proteomes" id="UP001523216">
    <property type="component" value="Unassembled WGS sequence"/>
</dbReference>
<dbReference type="EMBL" id="JAMQOL010000016">
    <property type="protein sequence ID" value="MCM4078607.1"/>
    <property type="molecule type" value="Genomic_DNA"/>
</dbReference>
<evidence type="ECO:0000256" key="5">
    <source>
        <dbReference type="ARBA" id="ARBA00023136"/>
    </source>
</evidence>
<keyword evidence="3 6" id="KW-0812">Transmembrane</keyword>
<keyword evidence="2" id="KW-1003">Cell membrane</keyword>
<evidence type="ECO:0000256" key="6">
    <source>
        <dbReference type="SAM" id="Phobius"/>
    </source>
</evidence>
<comment type="subcellular location">
    <subcellularLocation>
        <location evidence="1">Cell membrane</location>
        <topology evidence="1">Multi-pass membrane protein</topology>
    </subcellularLocation>
</comment>
<feature type="transmembrane region" description="Helical" evidence="6">
    <location>
        <begin position="304"/>
        <end position="325"/>
    </location>
</feature>
<feature type="transmembrane region" description="Helical" evidence="6">
    <location>
        <begin position="179"/>
        <end position="200"/>
    </location>
</feature>
<reference evidence="7 8" key="1">
    <citation type="submission" date="2022-06" db="EMBL/GenBank/DDBJ databases">
        <title>Actinoplanes abujensis sp. nov., isolated from Nigerian arid soil.</title>
        <authorList>
            <person name="Ding P."/>
        </authorList>
    </citation>
    <scope>NUCLEOTIDE SEQUENCE [LARGE SCALE GENOMIC DNA]</scope>
    <source>
        <strain evidence="8">TRM88002</strain>
    </source>
</reference>
<feature type="transmembrane region" description="Helical" evidence="6">
    <location>
        <begin position="27"/>
        <end position="45"/>
    </location>
</feature>
<dbReference type="RefSeq" id="WP_251798446.1">
    <property type="nucleotide sequence ID" value="NZ_JAMQOL010000016.1"/>
</dbReference>
<keyword evidence="4 6" id="KW-1133">Transmembrane helix</keyword>
<feature type="transmembrane region" description="Helical" evidence="6">
    <location>
        <begin position="138"/>
        <end position="159"/>
    </location>
</feature>
<keyword evidence="5 6" id="KW-0472">Membrane</keyword>
<keyword evidence="8" id="KW-1185">Reference proteome</keyword>
<sequence length="356" mass="36864">MFRTRSELRPSPGAPAGGARPDWWRRLRVPLVVLAALGLAAFGLRGRFPDPREFLGALTGADYRWITLAVVLQVVSLGAFAWQQRQILRAFGVRLGAGFTMAVTLSRTAISISMPVGSAVSAGYAGRQYVRAGASKEVAAASMIVSGLASIGGLALLYVAGGAAVLTRDPGLLAGPEPLMVIAGLVALTAAAVIGGRLLMRRPAEAGPARPRSDNRVAAFLRRTLASAREAWRAGAALRAREWVVGTLYYAVNWLTDLLCLVATCRAVGLPVGITTLAGIYLGVQIVRQVPLTPGGVGVIDTALVAGLTAAGATAVTAAAAVLIYRLISCWLLLPAGGVAALWLRRGAATVVSPVS</sequence>
<gene>
    <name evidence="7" type="ORF">LXN57_13610</name>
</gene>
<organism evidence="7 8">
    <name type="scientific">Paractinoplanes hotanensis</name>
    <dbReference type="NCBI Taxonomy" id="2906497"/>
    <lineage>
        <taxon>Bacteria</taxon>
        <taxon>Bacillati</taxon>
        <taxon>Actinomycetota</taxon>
        <taxon>Actinomycetes</taxon>
        <taxon>Micromonosporales</taxon>
        <taxon>Micromonosporaceae</taxon>
        <taxon>Paractinoplanes</taxon>
    </lineage>
</organism>
<accession>A0ABT0XXU1</accession>
<comment type="caution">
    <text evidence="7">The sequence shown here is derived from an EMBL/GenBank/DDBJ whole genome shotgun (WGS) entry which is preliminary data.</text>
</comment>
<evidence type="ECO:0000256" key="3">
    <source>
        <dbReference type="ARBA" id="ARBA00022692"/>
    </source>
</evidence>
<dbReference type="NCBIfam" id="TIGR00374">
    <property type="entry name" value="flippase-like domain"/>
    <property type="match status" value="1"/>
</dbReference>
<protein>
    <submittedName>
        <fullName evidence="7">Flippase-like domain-containing protein</fullName>
    </submittedName>
</protein>
<evidence type="ECO:0000313" key="8">
    <source>
        <dbReference type="Proteomes" id="UP001523216"/>
    </source>
</evidence>